<dbReference type="PROSITE" id="PS50158">
    <property type="entry name" value="ZF_CCHC"/>
    <property type="match status" value="1"/>
</dbReference>
<feature type="domain" description="CCHC-type" evidence="11">
    <location>
        <begin position="341"/>
        <end position="356"/>
    </location>
</feature>
<keyword evidence="8" id="KW-0863">Zinc-finger</keyword>
<sequence>MSSLTKYRKSELIALAADLNVELIPNDSVVNILKKIKESPDYDADFALDTIKCIREEKEIEEKRLERQEAEAAQIREYELEKLRLTQSNDTASVRSNASNGSQNYRIPSIKSVLSPFDPEKSDVSLFLTVFKRQADKLGIPDEELVTQLISVLPANMTELIIRDTGDDTDDFEVVKKILLERFRLSTDAYRVKYMTHQKGVNSLWKDLVFELNSYFNGWLEGAEVDTFEKLKDLMIADQIKRRASPEIKTHFVDKWGQMNDPYVVASNFDQYELARKTLRKPQQNKPFDKPSFKRTNSFRKNGKEGEKNQEGAKSSNWRQRTKSDETRRSEQFERRKKPACYSCGSLSHLRPSCPELRKPEQINKLTAKGEFHEVFKPYLKVGKIFGLEMEVLRDTGSSVDLISFKNVKESDLTGDYVWARQALTNEHTCLALAEIDLEIDGVRLKTKAAVLDPSVEMKHYLLGNKTQELIDAIKKNPYSPELINLVVTRSQTKAARTEKEAGFLDSTKGRVVEEESSTIGIDKCEKDAGNNSLNDGEGTEILPPAEVDSNTILANIKGDEFRGKQINDPSLEGLFDKAGEENSEFHVDKGVLFRIAPDKKEGIRKQLVIPEELREKILKLCHNESGTHVGITKTKDRLLRNFFWPNIIKETENYVRCCDPCQRIGHAGEKKKAPLKLVPIISEIFTKLNCDITGPLPESGKGNKYLFTVMCLASKYPDAIPLKDIKSESIVEALLLTFSRFGFPREVSCDLGSCFTSNLTSTFLEKFGIKVRHSSVHHPESNPIERFHRTVKRLLKVICLENARDWEKNLPAALLALRTVDHDTTGFSPSELVHGRNLRTPERLLFEKWAEPEEENSLVTEYVFELLNRFQKYKELAMEKASAEQIKRKTWYDKKAISREFKIGDQVLILATHKPNKFAVNWVGPGVIDQKLSETNYIVKRLDKKEKSQIYHINMLKPYYKRAERVNLLLTDKRDQEVEENDLEIDYPETHHTEINLEEIIQASELEGHATEEDLKKLRKVLNQHREVFSNEPGKTDLIEHDIELISDKPIRCKPYRTSPRQNEILRAEIKKMLDLGVIEIGESDYVSPMILVETSGREPRPCIDYRKLNAITKTQYFPLPNIEERVERVAAANYISVLDLTKGYWQLPLTKRAQRYAGFATNFGCYIPKTMPFGLVSAPFTFSKFMAELLKGCEDFCVPYLDDVAIFSNSLDEHVKHLDVILRKIGNAKLKIKPSKCSLGRKTVKYLGHVVGNGIRSPVEAKIQAIVNFPAPKTKTEIRRLIGMIGYYSRYIKDYAKIVEPLTNALRGKNKREQITWTPECQKAFDTIKGKLVERPVLHAPDYSKPFIIQVDSSNTGTGVVLCQRDEKGEEHPILYLSRKFIKAELNYCTTEKECLGIIYAIKKLHHYLDGQPFKIETDHNPLVWLKSNVGNNQRLMRWSLALQPFNYTIIHRPRKSIKHVDALSRV</sequence>
<dbReference type="Gene3D" id="3.10.20.370">
    <property type="match status" value="1"/>
</dbReference>
<evidence type="ECO:0000313" key="14">
    <source>
        <dbReference type="Proteomes" id="UP000499080"/>
    </source>
</evidence>
<protein>
    <recommendedName>
        <fullName evidence="1">RNA-directed DNA polymerase</fullName>
        <ecNumber evidence="1">2.7.7.49</ecNumber>
    </recommendedName>
</protein>
<dbReference type="FunFam" id="3.10.20.370:FF:000001">
    <property type="entry name" value="Retrovirus-related Pol polyprotein from transposon 17.6-like protein"/>
    <property type="match status" value="1"/>
</dbReference>
<evidence type="ECO:0000256" key="4">
    <source>
        <dbReference type="ARBA" id="ARBA00022722"/>
    </source>
</evidence>
<dbReference type="InterPro" id="IPR043502">
    <property type="entry name" value="DNA/RNA_pol_sf"/>
</dbReference>
<dbReference type="PANTHER" id="PTHR37984:SF5">
    <property type="entry name" value="PROTEIN NYNRIN-LIKE"/>
    <property type="match status" value="1"/>
</dbReference>
<organism evidence="13 14">
    <name type="scientific">Araneus ventricosus</name>
    <name type="common">Orbweaver spider</name>
    <name type="synonym">Epeira ventricosa</name>
    <dbReference type="NCBI Taxonomy" id="182803"/>
    <lineage>
        <taxon>Eukaryota</taxon>
        <taxon>Metazoa</taxon>
        <taxon>Ecdysozoa</taxon>
        <taxon>Arthropoda</taxon>
        <taxon>Chelicerata</taxon>
        <taxon>Arachnida</taxon>
        <taxon>Araneae</taxon>
        <taxon>Araneomorphae</taxon>
        <taxon>Entelegynae</taxon>
        <taxon>Araneoidea</taxon>
        <taxon>Araneidae</taxon>
        <taxon>Araneus</taxon>
    </lineage>
</organism>
<keyword evidence="7" id="KW-0695">RNA-directed DNA polymerase</keyword>
<evidence type="ECO:0000313" key="13">
    <source>
        <dbReference type="EMBL" id="GBO09317.1"/>
    </source>
</evidence>
<dbReference type="InterPro" id="IPR001584">
    <property type="entry name" value="Integrase_cat-core"/>
</dbReference>
<dbReference type="InterPro" id="IPR001878">
    <property type="entry name" value="Znf_CCHC"/>
</dbReference>
<dbReference type="Gene3D" id="3.30.420.10">
    <property type="entry name" value="Ribonuclease H-like superfamily/Ribonuclease H"/>
    <property type="match status" value="1"/>
</dbReference>
<dbReference type="Gene3D" id="3.10.10.10">
    <property type="entry name" value="HIV Type 1 Reverse Transcriptase, subunit A, domain 1"/>
    <property type="match status" value="1"/>
</dbReference>
<dbReference type="Gene3D" id="3.30.70.270">
    <property type="match status" value="2"/>
</dbReference>
<accession>A0A4Y2UCP1</accession>
<keyword evidence="3" id="KW-0548">Nucleotidyltransferase</keyword>
<dbReference type="SUPFAM" id="SSF47353">
    <property type="entry name" value="Retrovirus capsid dimerization domain-like"/>
    <property type="match status" value="1"/>
</dbReference>
<reference evidence="13 14" key="1">
    <citation type="journal article" date="2019" name="Sci. Rep.">
        <title>Orb-weaving spider Araneus ventricosus genome elucidates the spidroin gene catalogue.</title>
        <authorList>
            <person name="Kono N."/>
            <person name="Nakamura H."/>
            <person name="Ohtoshi R."/>
            <person name="Moran D.A.P."/>
            <person name="Shinohara A."/>
            <person name="Yoshida Y."/>
            <person name="Fujiwara M."/>
            <person name="Mori M."/>
            <person name="Tomita M."/>
            <person name="Arakawa K."/>
        </authorList>
    </citation>
    <scope>NUCLEOTIDE SEQUENCE [LARGE SCALE GENOMIC DNA]</scope>
</reference>
<dbReference type="Pfam" id="PF00078">
    <property type="entry name" value="RVT_1"/>
    <property type="match status" value="1"/>
</dbReference>
<dbReference type="EMBL" id="BGPR01034786">
    <property type="protein sequence ID" value="GBO09317.1"/>
    <property type="molecule type" value="Genomic_DNA"/>
</dbReference>
<evidence type="ECO:0000256" key="10">
    <source>
        <dbReference type="SAM" id="MobiDB-lite"/>
    </source>
</evidence>
<dbReference type="PROSITE" id="PS50994">
    <property type="entry name" value="INTEGRASE"/>
    <property type="match status" value="1"/>
</dbReference>
<evidence type="ECO:0000256" key="9">
    <source>
        <dbReference type="SAM" id="Coils"/>
    </source>
</evidence>
<dbReference type="GO" id="GO:0016787">
    <property type="term" value="F:hydrolase activity"/>
    <property type="evidence" value="ECO:0007669"/>
    <property type="project" value="UniProtKB-KW"/>
</dbReference>
<evidence type="ECO:0000256" key="3">
    <source>
        <dbReference type="ARBA" id="ARBA00022695"/>
    </source>
</evidence>
<dbReference type="CDD" id="cd09274">
    <property type="entry name" value="RNase_HI_RT_Ty3"/>
    <property type="match status" value="1"/>
</dbReference>
<evidence type="ECO:0000259" key="11">
    <source>
        <dbReference type="PROSITE" id="PS50158"/>
    </source>
</evidence>
<keyword evidence="2" id="KW-0808">Transferase</keyword>
<keyword evidence="6" id="KW-0378">Hydrolase</keyword>
<feature type="compositionally biased region" description="Basic and acidic residues" evidence="10">
    <location>
        <begin position="302"/>
        <end position="311"/>
    </location>
</feature>
<dbReference type="Gene3D" id="1.10.340.70">
    <property type="match status" value="1"/>
</dbReference>
<keyword evidence="5" id="KW-0255">Endonuclease</keyword>
<evidence type="ECO:0000256" key="5">
    <source>
        <dbReference type="ARBA" id="ARBA00022759"/>
    </source>
</evidence>
<evidence type="ECO:0000256" key="8">
    <source>
        <dbReference type="PROSITE-ProRule" id="PRU00047"/>
    </source>
</evidence>
<feature type="domain" description="Integrase catalytic" evidence="12">
    <location>
        <begin position="676"/>
        <end position="838"/>
    </location>
</feature>
<dbReference type="OrthoDB" id="6430750at2759"/>
<dbReference type="GO" id="GO:0008270">
    <property type="term" value="F:zinc ion binding"/>
    <property type="evidence" value="ECO:0007669"/>
    <property type="project" value="UniProtKB-KW"/>
</dbReference>
<feature type="region of interest" description="Disordered" evidence="10">
    <location>
        <begin position="280"/>
        <end position="334"/>
    </location>
</feature>
<dbReference type="SUPFAM" id="SSF56672">
    <property type="entry name" value="DNA/RNA polymerases"/>
    <property type="match status" value="1"/>
</dbReference>
<dbReference type="InterPro" id="IPR041373">
    <property type="entry name" value="RT_RNaseH"/>
</dbReference>
<dbReference type="SUPFAM" id="SSF53098">
    <property type="entry name" value="Ribonuclease H-like"/>
    <property type="match status" value="1"/>
</dbReference>
<dbReference type="InterPro" id="IPR000477">
    <property type="entry name" value="RT_dom"/>
</dbReference>
<dbReference type="Pfam" id="PF00665">
    <property type="entry name" value="rve"/>
    <property type="match status" value="1"/>
</dbReference>
<dbReference type="FunFam" id="3.30.420.10:FF:000032">
    <property type="entry name" value="Retrovirus-related Pol polyprotein from transposon 297-like Protein"/>
    <property type="match status" value="1"/>
</dbReference>
<dbReference type="InterPro" id="IPR012337">
    <property type="entry name" value="RNaseH-like_sf"/>
</dbReference>
<evidence type="ECO:0000256" key="2">
    <source>
        <dbReference type="ARBA" id="ARBA00022679"/>
    </source>
</evidence>
<feature type="compositionally biased region" description="Basic and acidic residues" evidence="10">
    <location>
        <begin position="322"/>
        <end position="334"/>
    </location>
</feature>
<keyword evidence="14" id="KW-1185">Reference proteome</keyword>
<dbReference type="GO" id="GO:0015074">
    <property type="term" value="P:DNA integration"/>
    <property type="evidence" value="ECO:0007669"/>
    <property type="project" value="InterPro"/>
</dbReference>
<name>A0A4Y2UCP1_ARAVE</name>
<keyword evidence="9" id="KW-0175">Coiled coil</keyword>
<evidence type="ECO:0000259" key="12">
    <source>
        <dbReference type="PROSITE" id="PS50994"/>
    </source>
</evidence>
<dbReference type="GO" id="GO:0042575">
    <property type="term" value="C:DNA polymerase complex"/>
    <property type="evidence" value="ECO:0007669"/>
    <property type="project" value="UniProtKB-ARBA"/>
</dbReference>
<feature type="coiled-coil region" evidence="9">
    <location>
        <begin position="48"/>
        <end position="78"/>
    </location>
</feature>
<keyword evidence="8" id="KW-0479">Metal-binding</keyword>
<evidence type="ECO:0000256" key="1">
    <source>
        <dbReference type="ARBA" id="ARBA00012493"/>
    </source>
</evidence>
<dbReference type="GO" id="GO:0004519">
    <property type="term" value="F:endonuclease activity"/>
    <property type="evidence" value="ECO:0007669"/>
    <property type="project" value="UniProtKB-KW"/>
</dbReference>
<comment type="caution">
    <text evidence="13">The sequence shown here is derived from an EMBL/GenBank/DDBJ whole genome shotgun (WGS) entry which is preliminary data.</text>
</comment>
<dbReference type="InterPro" id="IPR050951">
    <property type="entry name" value="Retrovirus_Pol_polyprotein"/>
</dbReference>
<dbReference type="Pfam" id="PF17921">
    <property type="entry name" value="Integrase_H2C2"/>
    <property type="match status" value="1"/>
</dbReference>
<dbReference type="GO" id="GO:0003676">
    <property type="term" value="F:nucleic acid binding"/>
    <property type="evidence" value="ECO:0007669"/>
    <property type="project" value="InterPro"/>
</dbReference>
<dbReference type="CDD" id="cd01647">
    <property type="entry name" value="RT_LTR"/>
    <property type="match status" value="1"/>
</dbReference>
<evidence type="ECO:0000256" key="7">
    <source>
        <dbReference type="ARBA" id="ARBA00022918"/>
    </source>
</evidence>
<dbReference type="Proteomes" id="UP000499080">
    <property type="component" value="Unassembled WGS sequence"/>
</dbReference>
<dbReference type="FunFam" id="1.10.340.70:FF:000001">
    <property type="entry name" value="Retrovirus-related Pol polyprotein from transposon gypsy-like Protein"/>
    <property type="match status" value="1"/>
</dbReference>
<dbReference type="GO" id="GO:0003964">
    <property type="term" value="F:RNA-directed DNA polymerase activity"/>
    <property type="evidence" value="ECO:0007669"/>
    <property type="project" value="UniProtKB-KW"/>
</dbReference>
<dbReference type="InterPro" id="IPR043128">
    <property type="entry name" value="Rev_trsase/Diguanyl_cyclase"/>
</dbReference>
<proteinExistence type="predicted"/>
<dbReference type="InterPro" id="IPR041588">
    <property type="entry name" value="Integrase_H2C2"/>
</dbReference>
<dbReference type="PANTHER" id="PTHR37984">
    <property type="entry name" value="PROTEIN CBG26694"/>
    <property type="match status" value="1"/>
</dbReference>
<evidence type="ECO:0000256" key="6">
    <source>
        <dbReference type="ARBA" id="ARBA00022801"/>
    </source>
</evidence>
<dbReference type="Pfam" id="PF17917">
    <property type="entry name" value="RT_RNaseH"/>
    <property type="match status" value="1"/>
</dbReference>
<keyword evidence="4" id="KW-0540">Nuclease</keyword>
<dbReference type="EC" id="2.7.7.49" evidence="1"/>
<dbReference type="InterPro" id="IPR036397">
    <property type="entry name" value="RNaseH_sf"/>
</dbReference>
<keyword evidence="8" id="KW-0862">Zinc</keyword>
<dbReference type="FunFam" id="3.30.70.270:FF:000026">
    <property type="entry name" value="Transposon Ty3-G Gag-Pol polyprotein"/>
    <property type="match status" value="1"/>
</dbReference>
<gene>
    <name evidence="13" type="primary">pol_4189</name>
    <name evidence="13" type="ORF">AVEN_211767_1</name>
</gene>